<comment type="caution">
    <text evidence="2">The sequence shown here is derived from an EMBL/GenBank/DDBJ whole genome shotgun (WGS) entry which is preliminary data.</text>
</comment>
<evidence type="ECO:0000313" key="3">
    <source>
        <dbReference type="Proteomes" id="UP000234323"/>
    </source>
</evidence>
<keyword evidence="1" id="KW-1133">Transmembrane helix</keyword>
<accession>A0A2I1HX42</accession>
<feature type="non-terminal residue" evidence="2">
    <location>
        <position position="60"/>
    </location>
</feature>
<keyword evidence="3" id="KW-1185">Reference proteome</keyword>
<keyword evidence="1" id="KW-0472">Membrane</keyword>
<dbReference type="AlphaFoldDB" id="A0A2I1HX42"/>
<proteinExistence type="predicted"/>
<evidence type="ECO:0000256" key="1">
    <source>
        <dbReference type="SAM" id="Phobius"/>
    </source>
</evidence>
<sequence length="60" mass="6857">MAQECPICDFILMISKDAIFAFSNVFFLRIDVKAYCYIAYAIAIEYAYAIAYAYAYAICI</sequence>
<feature type="transmembrane region" description="Helical" evidence="1">
    <location>
        <begin position="37"/>
        <end position="59"/>
    </location>
</feature>
<name>A0A2I1HX42_9GLOM</name>
<dbReference type="EMBL" id="LLXI01010372">
    <property type="protein sequence ID" value="PKY63459.1"/>
    <property type="molecule type" value="Genomic_DNA"/>
</dbReference>
<gene>
    <name evidence="2" type="ORF">RhiirA4_492441</name>
</gene>
<protein>
    <submittedName>
        <fullName evidence="2">Uncharacterized protein</fullName>
    </submittedName>
</protein>
<keyword evidence="1" id="KW-0812">Transmembrane</keyword>
<dbReference type="Proteomes" id="UP000234323">
    <property type="component" value="Unassembled WGS sequence"/>
</dbReference>
<organism evidence="2 3">
    <name type="scientific">Rhizophagus irregularis</name>
    <dbReference type="NCBI Taxonomy" id="588596"/>
    <lineage>
        <taxon>Eukaryota</taxon>
        <taxon>Fungi</taxon>
        <taxon>Fungi incertae sedis</taxon>
        <taxon>Mucoromycota</taxon>
        <taxon>Glomeromycotina</taxon>
        <taxon>Glomeromycetes</taxon>
        <taxon>Glomerales</taxon>
        <taxon>Glomeraceae</taxon>
        <taxon>Rhizophagus</taxon>
    </lineage>
</organism>
<reference evidence="2 3" key="1">
    <citation type="submission" date="2015-10" db="EMBL/GenBank/DDBJ databases">
        <title>Genome analyses suggest a sexual origin of heterokaryosis in a supposedly ancient asexual fungus.</title>
        <authorList>
            <person name="Ropars J."/>
            <person name="Sedzielewska K."/>
            <person name="Noel J."/>
            <person name="Charron P."/>
            <person name="Farinelli L."/>
            <person name="Marton T."/>
            <person name="Kruger M."/>
            <person name="Pelin A."/>
            <person name="Brachmann A."/>
            <person name="Corradi N."/>
        </authorList>
    </citation>
    <scope>NUCLEOTIDE SEQUENCE [LARGE SCALE GENOMIC DNA]</scope>
    <source>
        <strain evidence="2 3">A4</strain>
    </source>
</reference>
<evidence type="ECO:0000313" key="2">
    <source>
        <dbReference type="EMBL" id="PKY63459.1"/>
    </source>
</evidence>